<dbReference type="InterPro" id="IPR036209">
    <property type="entry name" value="YwmB-like_sf"/>
</dbReference>
<keyword evidence="1" id="KW-0812">Transmembrane</keyword>
<evidence type="ECO:0000313" key="2">
    <source>
        <dbReference type="EMBL" id="KZN95244.1"/>
    </source>
</evidence>
<reference evidence="2 3" key="1">
    <citation type="submission" date="2016-04" db="EMBL/GenBank/DDBJ databases">
        <title>Draft genome sequence of Aeribacillus pallidus 8m3 from petroleum reservoir.</title>
        <authorList>
            <person name="Poltaraus A.B."/>
            <person name="Nazina T.N."/>
            <person name="Tourova T.P."/>
            <person name="Malakho S.M."/>
            <person name="Korshunova A.V."/>
            <person name="Sokolova D.S."/>
        </authorList>
    </citation>
    <scope>NUCLEOTIDE SEQUENCE [LARGE SCALE GENOMIC DNA]</scope>
    <source>
        <strain evidence="2 3">8m3</strain>
    </source>
</reference>
<gene>
    <name evidence="2" type="ORF">AZI98_14660</name>
</gene>
<organism evidence="2 3">
    <name type="scientific">Aeribacillus pallidus</name>
    <dbReference type="NCBI Taxonomy" id="33936"/>
    <lineage>
        <taxon>Bacteria</taxon>
        <taxon>Bacillati</taxon>
        <taxon>Bacillota</taxon>
        <taxon>Bacilli</taxon>
        <taxon>Bacillales</taxon>
        <taxon>Bacillaceae</taxon>
        <taxon>Aeribacillus</taxon>
    </lineage>
</organism>
<comment type="caution">
    <text evidence="2">The sequence shown here is derived from an EMBL/GenBank/DDBJ whole genome shotgun (WGS) entry which is preliminary data.</text>
</comment>
<dbReference type="Proteomes" id="UP000076476">
    <property type="component" value="Unassembled WGS sequence"/>
</dbReference>
<proteinExistence type="predicted"/>
<feature type="transmembrane region" description="Helical" evidence="1">
    <location>
        <begin position="6"/>
        <end position="23"/>
    </location>
</feature>
<dbReference type="SUPFAM" id="SSF143842">
    <property type="entry name" value="YwmB-like"/>
    <property type="match status" value="1"/>
</dbReference>
<keyword evidence="3" id="KW-1185">Reference proteome</keyword>
<dbReference type="EMBL" id="LWBR01000058">
    <property type="protein sequence ID" value="KZN95244.1"/>
    <property type="molecule type" value="Genomic_DNA"/>
</dbReference>
<dbReference type="AlphaFoldDB" id="A0A165WRJ2"/>
<keyword evidence="1" id="KW-0472">Membrane</keyword>
<keyword evidence="1" id="KW-1133">Transmembrane helix</keyword>
<dbReference type="STRING" id="33936.AZI98_14660"/>
<dbReference type="Gene3D" id="3.30.360.40">
    <property type="entry name" value="YwmB-like"/>
    <property type="match status" value="1"/>
</dbReference>
<accession>A0A165WRJ2</accession>
<protein>
    <recommendedName>
        <fullName evidence="4">TATA-box binding protein</fullName>
    </recommendedName>
</protein>
<dbReference type="Pfam" id="PF08680">
    <property type="entry name" value="DUF1779"/>
    <property type="match status" value="1"/>
</dbReference>
<evidence type="ECO:0000313" key="3">
    <source>
        <dbReference type="Proteomes" id="UP000076476"/>
    </source>
</evidence>
<evidence type="ECO:0008006" key="4">
    <source>
        <dbReference type="Google" id="ProtNLM"/>
    </source>
</evidence>
<dbReference type="Gene3D" id="3.30.2030.10">
    <property type="entry name" value="YwmB-like"/>
    <property type="match status" value="1"/>
</dbReference>
<name>A0A165WRJ2_9BACI</name>
<sequence>MAVKNLYFVFIFIFLFGFLLSVWHTERTNAERHDIHVEEIVEQFHQQNIDVAEWSIFAKFSFSQKSKKVKRIYTQFRQFNWSYLENGNFEKWTGTYYNSDKQITETLQIIKPHAKASPKIQVIYEATGKRWNGRAWMKMERYFNRHIFDKIPGNPTFFTCVKGYTDDKMKGVLFFEANNLLKRFHAKPVESLNEQRFVSISGFTNDWDHSIKTKNGKMNIQISLRSAGMGERTTVTVGTPIITTEY</sequence>
<dbReference type="InterPro" id="IPR014794">
    <property type="entry name" value="DUF1779"/>
</dbReference>
<evidence type="ECO:0000256" key="1">
    <source>
        <dbReference type="SAM" id="Phobius"/>
    </source>
</evidence>